<proteinExistence type="predicted"/>
<dbReference type="InterPro" id="IPR041581">
    <property type="entry name" value="Glyoxalase_6"/>
</dbReference>
<dbReference type="InterPro" id="IPR029068">
    <property type="entry name" value="Glyas_Bleomycin-R_OHBP_Dase"/>
</dbReference>
<accession>A0A1H8FXT4</accession>
<reference evidence="2 3" key="1">
    <citation type="submission" date="2016-10" db="EMBL/GenBank/DDBJ databases">
        <authorList>
            <person name="de Groot N.N."/>
        </authorList>
    </citation>
    <scope>NUCLEOTIDE SEQUENCE [LARGE SCALE GENOMIC DNA]</scope>
    <source>
        <strain evidence="2 3">DSM 43357</strain>
    </source>
</reference>
<dbReference type="CDD" id="cd06587">
    <property type="entry name" value="VOC"/>
    <property type="match status" value="1"/>
</dbReference>
<dbReference type="Proteomes" id="UP000198953">
    <property type="component" value="Unassembled WGS sequence"/>
</dbReference>
<name>A0A1H8FXT4_9ACTN</name>
<sequence>MSETPFRKIDTVFVRCDDPHAVAGWYQEVLGWPEAWRTEHIVVLTPPEGPPVTLLDPGDGDWSGFNFYAPDAAAARQWLLDRQVEVGPLNQAPDQPVTWFWFRDPEGNRLEVCSY</sequence>
<evidence type="ECO:0000313" key="3">
    <source>
        <dbReference type="Proteomes" id="UP000198953"/>
    </source>
</evidence>
<dbReference type="OrthoDB" id="1645442at2"/>
<evidence type="ECO:0000259" key="1">
    <source>
        <dbReference type="PROSITE" id="PS51819"/>
    </source>
</evidence>
<dbReference type="PROSITE" id="PS51819">
    <property type="entry name" value="VOC"/>
    <property type="match status" value="1"/>
</dbReference>
<dbReference type="InterPro" id="IPR037523">
    <property type="entry name" value="VOC_core"/>
</dbReference>
<dbReference type="STRING" id="46177.SAMN05660976_07382"/>
<gene>
    <name evidence="2" type="ORF">SAMN05660976_07382</name>
</gene>
<dbReference type="EMBL" id="FOBF01000025">
    <property type="protein sequence ID" value="SEN36047.1"/>
    <property type="molecule type" value="Genomic_DNA"/>
</dbReference>
<evidence type="ECO:0000313" key="2">
    <source>
        <dbReference type="EMBL" id="SEN36047.1"/>
    </source>
</evidence>
<feature type="domain" description="VOC" evidence="1">
    <location>
        <begin position="8"/>
        <end position="115"/>
    </location>
</feature>
<dbReference type="RefSeq" id="WP_055502338.1">
    <property type="nucleotide sequence ID" value="NZ_BBZG01000001.1"/>
</dbReference>
<dbReference type="Gene3D" id="3.10.180.10">
    <property type="entry name" value="2,3-Dihydroxybiphenyl 1,2-Dioxygenase, domain 1"/>
    <property type="match status" value="1"/>
</dbReference>
<dbReference type="SUPFAM" id="SSF54593">
    <property type="entry name" value="Glyoxalase/Bleomycin resistance protein/Dihydroxybiphenyl dioxygenase"/>
    <property type="match status" value="1"/>
</dbReference>
<organism evidence="2 3">
    <name type="scientific">Nonomuraea pusilla</name>
    <dbReference type="NCBI Taxonomy" id="46177"/>
    <lineage>
        <taxon>Bacteria</taxon>
        <taxon>Bacillati</taxon>
        <taxon>Actinomycetota</taxon>
        <taxon>Actinomycetes</taxon>
        <taxon>Streptosporangiales</taxon>
        <taxon>Streptosporangiaceae</taxon>
        <taxon>Nonomuraea</taxon>
    </lineage>
</organism>
<protein>
    <submittedName>
        <fullName evidence="2">Glyoxalase-like domain-containing protein</fullName>
    </submittedName>
</protein>
<dbReference type="AlphaFoldDB" id="A0A1H8FXT4"/>
<keyword evidence="3" id="KW-1185">Reference proteome</keyword>
<dbReference type="Pfam" id="PF18029">
    <property type="entry name" value="Glyoxalase_6"/>
    <property type="match status" value="1"/>
</dbReference>